<evidence type="ECO:0000313" key="2">
    <source>
        <dbReference type="EMBL" id="PBC33975.1"/>
    </source>
</evidence>
<dbReference type="Proteomes" id="UP000242457">
    <property type="component" value="Unassembled WGS sequence"/>
</dbReference>
<evidence type="ECO:0000256" key="1">
    <source>
        <dbReference type="SAM" id="MobiDB-lite"/>
    </source>
</evidence>
<feature type="region of interest" description="Disordered" evidence="1">
    <location>
        <begin position="18"/>
        <end position="73"/>
    </location>
</feature>
<keyword evidence="3" id="KW-1185">Reference proteome</keyword>
<evidence type="ECO:0000313" key="3">
    <source>
        <dbReference type="Proteomes" id="UP000242457"/>
    </source>
</evidence>
<reference evidence="2 3" key="1">
    <citation type="submission" date="2014-07" db="EMBL/GenBank/DDBJ databases">
        <title>Genomic and transcriptomic analysis on Apis cerana provide comprehensive insights into honey bee biology.</title>
        <authorList>
            <person name="Diao Q."/>
            <person name="Sun L."/>
            <person name="Zheng H."/>
            <person name="Zheng H."/>
            <person name="Xu S."/>
            <person name="Wang S."/>
            <person name="Zeng Z."/>
            <person name="Hu F."/>
            <person name="Su S."/>
            <person name="Wu J."/>
        </authorList>
    </citation>
    <scope>NUCLEOTIDE SEQUENCE [LARGE SCALE GENOMIC DNA]</scope>
    <source>
        <tissue evidence="2">Pupae without intestine</tissue>
    </source>
</reference>
<feature type="compositionally biased region" description="Polar residues" evidence="1">
    <location>
        <begin position="44"/>
        <end position="53"/>
    </location>
</feature>
<dbReference type="EMBL" id="KZ288194">
    <property type="protein sequence ID" value="PBC33975.1"/>
    <property type="molecule type" value="Genomic_DNA"/>
</dbReference>
<dbReference type="AlphaFoldDB" id="A0A2A3EQD3"/>
<organism evidence="2 3">
    <name type="scientific">Apis cerana cerana</name>
    <name type="common">Oriental honeybee</name>
    <dbReference type="NCBI Taxonomy" id="94128"/>
    <lineage>
        <taxon>Eukaryota</taxon>
        <taxon>Metazoa</taxon>
        <taxon>Ecdysozoa</taxon>
        <taxon>Arthropoda</taxon>
        <taxon>Hexapoda</taxon>
        <taxon>Insecta</taxon>
        <taxon>Pterygota</taxon>
        <taxon>Neoptera</taxon>
        <taxon>Endopterygota</taxon>
        <taxon>Hymenoptera</taxon>
        <taxon>Apocrita</taxon>
        <taxon>Aculeata</taxon>
        <taxon>Apoidea</taxon>
        <taxon>Anthophila</taxon>
        <taxon>Apidae</taxon>
        <taxon>Apis</taxon>
    </lineage>
</organism>
<accession>A0A2A3EQD3</accession>
<name>A0A2A3EQD3_APICC</name>
<gene>
    <name evidence="2" type="ORF">APICC_06593</name>
</gene>
<proteinExistence type="predicted"/>
<feature type="region of interest" description="Disordered" evidence="1">
    <location>
        <begin position="124"/>
        <end position="143"/>
    </location>
</feature>
<dbReference type="OrthoDB" id="7682717at2759"/>
<sequence>MDRRLSNVQLQQRLYESESGYQQRYGDGSPCQSIVDQTADHQQQRPSIVQQPKSARSSVGRSDSGSDRGNDRYTGYYLGVQSMLHKPKVGMNERCSRYRAINVVHHNMRSQIYTRLNDNKTRDMIGEDKSNKQTRLAENLQDL</sequence>
<protein>
    <submittedName>
        <fullName evidence="2">Uncharacterized protein</fullName>
    </submittedName>
</protein>
<feature type="compositionally biased region" description="Low complexity" evidence="1">
    <location>
        <begin position="54"/>
        <end position="63"/>
    </location>
</feature>